<dbReference type="GO" id="GO:0031146">
    <property type="term" value="P:SCF-dependent proteasomal ubiquitin-dependent protein catabolic process"/>
    <property type="evidence" value="ECO:0007669"/>
    <property type="project" value="TreeGrafter"/>
</dbReference>
<evidence type="ECO:0000313" key="2">
    <source>
        <dbReference type="EnsemblProtists" id="EOD38190"/>
    </source>
</evidence>
<dbReference type="AlphaFoldDB" id="A0A0D3KR05"/>
<dbReference type="InterPro" id="IPR006553">
    <property type="entry name" value="Leu-rich_rpt_Cys-con_subtyp"/>
</dbReference>
<organism evidence="2 3">
    <name type="scientific">Emiliania huxleyi (strain CCMP1516)</name>
    <dbReference type="NCBI Taxonomy" id="280463"/>
    <lineage>
        <taxon>Eukaryota</taxon>
        <taxon>Haptista</taxon>
        <taxon>Haptophyta</taxon>
        <taxon>Prymnesiophyceae</taxon>
        <taxon>Isochrysidales</taxon>
        <taxon>Noelaerhabdaceae</taxon>
        <taxon>Emiliania</taxon>
    </lineage>
</organism>
<dbReference type="PANTHER" id="PTHR13318:SF190">
    <property type="entry name" value="PARTNER OF PAIRED, ISOFORM B"/>
    <property type="match status" value="1"/>
</dbReference>
<dbReference type="Proteomes" id="UP000013827">
    <property type="component" value="Unassembled WGS sequence"/>
</dbReference>
<dbReference type="GeneID" id="17283460"/>
<reference evidence="2" key="2">
    <citation type="submission" date="2024-10" db="UniProtKB">
        <authorList>
            <consortium name="EnsemblProtists"/>
        </authorList>
    </citation>
    <scope>IDENTIFICATION</scope>
</reference>
<proteinExistence type="predicted"/>
<dbReference type="KEGG" id="ehx:EMIHUDRAFT_200710"/>
<dbReference type="InterPro" id="IPR032675">
    <property type="entry name" value="LRR_dom_sf"/>
</dbReference>
<protein>
    <recommendedName>
        <fullName evidence="1">F-box/LRR-repeat protein 15-like leucin rich repeat domain-containing protein</fullName>
    </recommendedName>
</protein>
<name>A0A0D3KR05_EMIH1</name>
<evidence type="ECO:0000259" key="1">
    <source>
        <dbReference type="Pfam" id="PF25372"/>
    </source>
</evidence>
<sequence>MPAPEEDARRRDGALELVALHARCAAQTLGRLASCSAVLSSATRRSSLAALYLAGNREPKAFFEDALGEAGGRYAQLRRLEVAFCDRLTDAHLALLPTGLTALALDACRSLGDGGVEALVRACGASLVSLRLYAAVRLTDSSARHLARCGRLQSLSLSGCTGIGSEGMLSVASRLRRLTELDLTRMPLLDDIAAAAIMQGNPRLVSVTLYANGQLSEAPILSLARAARASLTQLDFTGLNDLADAPLLALGAVASALHSLSISWCLGVTDVGVAAIAAGCPLEVLSLHGIRGLTAAALDALVAHRAASLVALDVRGCIGMGCPQPASLRARLPRVHTFVIHKG</sequence>
<keyword evidence="3" id="KW-1185">Reference proteome</keyword>
<dbReference type="RefSeq" id="XP_005790619.1">
    <property type="nucleotide sequence ID" value="XM_005790562.1"/>
</dbReference>
<dbReference type="eggNOG" id="KOG1947">
    <property type="taxonomic scope" value="Eukaryota"/>
</dbReference>
<dbReference type="STRING" id="2903.R1FGL2"/>
<feature type="domain" description="F-box/LRR-repeat protein 15-like leucin rich repeat" evidence="1">
    <location>
        <begin position="109"/>
        <end position="277"/>
    </location>
</feature>
<dbReference type="EnsemblProtists" id="EOD38190">
    <property type="protein sequence ID" value="EOD38190"/>
    <property type="gene ID" value="EMIHUDRAFT_200710"/>
</dbReference>
<dbReference type="PANTHER" id="PTHR13318">
    <property type="entry name" value="PARTNER OF PAIRED, ISOFORM B-RELATED"/>
    <property type="match status" value="1"/>
</dbReference>
<dbReference type="InterPro" id="IPR057207">
    <property type="entry name" value="FBXL15_LRR"/>
</dbReference>
<dbReference type="SMART" id="SM00367">
    <property type="entry name" value="LRR_CC"/>
    <property type="match status" value="4"/>
</dbReference>
<dbReference type="PaxDb" id="2903-EOD38190"/>
<dbReference type="GO" id="GO:0019005">
    <property type="term" value="C:SCF ubiquitin ligase complex"/>
    <property type="evidence" value="ECO:0007669"/>
    <property type="project" value="TreeGrafter"/>
</dbReference>
<dbReference type="Gene3D" id="3.80.10.10">
    <property type="entry name" value="Ribonuclease Inhibitor"/>
    <property type="match status" value="2"/>
</dbReference>
<accession>A0A0D3KR05</accession>
<dbReference type="OMA" id="TKTTDAX"/>
<dbReference type="SUPFAM" id="SSF52047">
    <property type="entry name" value="RNI-like"/>
    <property type="match status" value="1"/>
</dbReference>
<dbReference type="HOGENOM" id="CLU_809973_0_0_1"/>
<dbReference type="Pfam" id="PF25372">
    <property type="entry name" value="DUF7885"/>
    <property type="match status" value="1"/>
</dbReference>
<reference evidence="3" key="1">
    <citation type="journal article" date="2013" name="Nature">
        <title>Pan genome of the phytoplankton Emiliania underpins its global distribution.</title>
        <authorList>
            <person name="Read B.A."/>
            <person name="Kegel J."/>
            <person name="Klute M.J."/>
            <person name="Kuo A."/>
            <person name="Lefebvre S.C."/>
            <person name="Maumus F."/>
            <person name="Mayer C."/>
            <person name="Miller J."/>
            <person name="Monier A."/>
            <person name="Salamov A."/>
            <person name="Young J."/>
            <person name="Aguilar M."/>
            <person name="Claverie J.M."/>
            <person name="Frickenhaus S."/>
            <person name="Gonzalez K."/>
            <person name="Herman E.K."/>
            <person name="Lin Y.C."/>
            <person name="Napier J."/>
            <person name="Ogata H."/>
            <person name="Sarno A.F."/>
            <person name="Shmutz J."/>
            <person name="Schroeder D."/>
            <person name="de Vargas C."/>
            <person name="Verret F."/>
            <person name="von Dassow P."/>
            <person name="Valentin K."/>
            <person name="Van de Peer Y."/>
            <person name="Wheeler G."/>
            <person name="Dacks J.B."/>
            <person name="Delwiche C.F."/>
            <person name="Dyhrman S.T."/>
            <person name="Glockner G."/>
            <person name="John U."/>
            <person name="Richards T."/>
            <person name="Worden A.Z."/>
            <person name="Zhang X."/>
            <person name="Grigoriev I.V."/>
            <person name="Allen A.E."/>
            <person name="Bidle K."/>
            <person name="Borodovsky M."/>
            <person name="Bowler C."/>
            <person name="Brownlee C."/>
            <person name="Cock J.M."/>
            <person name="Elias M."/>
            <person name="Gladyshev V.N."/>
            <person name="Groth M."/>
            <person name="Guda C."/>
            <person name="Hadaegh A."/>
            <person name="Iglesias-Rodriguez M.D."/>
            <person name="Jenkins J."/>
            <person name="Jones B.M."/>
            <person name="Lawson T."/>
            <person name="Leese F."/>
            <person name="Lindquist E."/>
            <person name="Lobanov A."/>
            <person name="Lomsadze A."/>
            <person name="Malik S.B."/>
            <person name="Marsh M.E."/>
            <person name="Mackinder L."/>
            <person name="Mock T."/>
            <person name="Mueller-Roeber B."/>
            <person name="Pagarete A."/>
            <person name="Parker M."/>
            <person name="Probert I."/>
            <person name="Quesneville H."/>
            <person name="Raines C."/>
            <person name="Rensing S.A."/>
            <person name="Riano-Pachon D.M."/>
            <person name="Richier S."/>
            <person name="Rokitta S."/>
            <person name="Shiraiwa Y."/>
            <person name="Soanes D.M."/>
            <person name="van der Giezen M."/>
            <person name="Wahlund T.M."/>
            <person name="Williams B."/>
            <person name="Wilson W."/>
            <person name="Wolfe G."/>
            <person name="Wurch L.L."/>
        </authorList>
    </citation>
    <scope>NUCLEOTIDE SEQUENCE</scope>
</reference>
<evidence type="ECO:0000313" key="3">
    <source>
        <dbReference type="Proteomes" id="UP000013827"/>
    </source>
</evidence>